<reference evidence="3 4" key="1">
    <citation type="journal article" date="2015" name="Genome Biol. Evol.">
        <title>The genome of winter moth (Operophtera brumata) provides a genomic perspective on sexual dimorphism and phenology.</title>
        <authorList>
            <person name="Derks M.F."/>
            <person name="Smit S."/>
            <person name="Salis L."/>
            <person name="Schijlen E."/>
            <person name="Bossers A."/>
            <person name="Mateman C."/>
            <person name="Pijl A.S."/>
            <person name="de Ridder D."/>
            <person name="Groenen M.A."/>
            <person name="Visser M.E."/>
            <person name="Megens H.J."/>
        </authorList>
    </citation>
    <scope>NUCLEOTIDE SEQUENCE [LARGE SCALE GENOMIC DNA]</scope>
    <source>
        <strain evidence="3">WM2013NL</strain>
        <tissue evidence="3">Head and thorax</tissue>
    </source>
</reference>
<dbReference type="GO" id="GO:0005783">
    <property type="term" value="C:endoplasmic reticulum"/>
    <property type="evidence" value="ECO:0007669"/>
    <property type="project" value="TreeGrafter"/>
</dbReference>
<dbReference type="Proteomes" id="UP000037510">
    <property type="component" value="Unassembled WGS sequence"/>
</dbReference>
<dbReference type="Pfam" id="PF25342">
    <property type="entry name" value="GT_PLOD"/>
    <property type="match status" value="1"/>
</dbReference>
<evidence type="ECO:0000313" key="3">
    <source>
        <dbReference type="EMBL" id="KOB72674.1"/>
    </source>
</evidence>
<evidence type="ECO:0000313" key="4">
    <source>
        <dbReference type="Proteomes" id="UP000037510"/>
    </source>
</evidence>
<protein>
    <submittedName>
        <fullName evidence="3">Putative procollagen-lysine,2-oxoglutarate 5-dioxygenase</fullName>
    </submittedName>
</protein>
<accession>A0A0L7LBB3</accession>
<keyword evidence="3" id="KW-0560">Oxidoreductase</keyword>
<dbReference type="AlphaFoldDB" id="A0A0L7LBB3"/>
<dbReference type="EMBL" id="JTDY01001870">
    <property type="protein sequence ID" value="KOB72674.1"/>
    <property type="molecule type" value="Genomic_DNA"/>
</dbReference>
<evidence type="ECO:0000256" key="1">
    <source>
        <dbReference type="SAM" id="SignalP"/>
    </source>
</evidence>
<dbReference type="PANTHER" id="PTHR10730:SF45">
    <property type="entry name" value="PROCOLLAGEN-LYSINE,2-OXOGLUTARATE 5-DIOXYGENASE"/>
    <property type="match status" value="1"/>
</dbReference>
<dbReference type="PANTHER" id="PTHR10730">
    <property type="entry name" value="PROCOLLAGEN-LYSINE,2-OXOGLUTARATE 5-DIOXYGENASE/GLYCOSYLTRANSFERASE 25 FAMILY MEMBER"/>
    <property type="match status" value="1"/>
</dbReference>
<keyword evidence="1" id="KW-0732">Signal</keyword>
<proteinExistence type="predicted"/>
<dbReference type="GO" id="GO:0008475">
    <property type="term" value="F:procollagen-lysine 5-dioxygenase activity"/>
    <property type="evidence" value="ECO:0007669"/>
    <property type="project" value="TreeGrafter"/>
</dbReference>
<comment type="caution">
    <text evidence="3">The sequence shown here is derived from an EMBL/GenBank/DDBJ whole genome shotgun (WGS) entry which is preliminary data.</text>
</comment>
<sequence>MDHSRNMTVFKLIGLVFLQIILGAESADDVTVLTVATGDNHGLERFLRSAKVYNIDVEVLGQGQEWLGGDMNYPGGGQKVNLLKNKLNEMMKSENKEKIVLFTDSYDLIFTAGIDEIVKKFKSFTDARVVFSAEQFCWPDAKLASKYPKIEGSNVYLNSGGFIGYLSELTELLAYETIEDKEDDQRFYTKAYLDTKLRESLKLALDHSSAIFQNLHGALSDVELKYNTTEDWPYLENVITKERPLVVHGNGLSKLTLNHFGNYLAKAWSLKKGCAQCSEKRIQLNEDALPNVLMAVFIEQATPFMEEFLEQLIDMDYPKSKIHLMLRNNVDYHEKQVDAFFQAHSKEYASAKRIKPSDFISEAEARKIAMERCLHSDCDHLFSIDSMSRLEATVLRDLLSSGYDVIAPMLVRYEKAWSNFWGAINSGGFYARSADYMDIVFEVNK</sequence>
<keyword evidence="3" id="KW-0223">Dioxygenase</keyword>
<dbReference type="InterPro" id="IPR050757">
    <property type="entry name" value="Collagen_mod_GT25"/>
</dbReference>
<organism evidence="3 4">
    <name type="scientific">Operophtera brumata</name>
    <name type="common">Winter moth</name>
    <name type="synonym">Phalaena brumata</name>
    <dbReference type="NCBI Taxonomy" id="104452"/>
    <lineage>
        <taxon>Eukaryota</taxon>
        <taxon>Metazoa</taxon>
        <taxon>Ecdysozoa</taxon>
        <taxon>Arthropoda</taxon>
        <taxon>Hexapoda</taxon>
        <taxon>Insecta</taxon>
        <taxon>Pterygota</taxon>
        <taxon>Neoptera</taxon>
        <taxon>Endopterygota</taxon>
        <taxon>Lepidoptera</taxon>
        <taxon>Glossata</taxon>
        <taxon>Ditrysia</taxon>
        <taxon>Geometroidea</taxon>
        <taxon>Geometridae</taxon>
        <taxon>Larentiinae</taxon>
        <taxon>Operophtera</taxon>
    </lineage>
</organism>
<feature type="domain" description="PLOD1-3-like GT" evidence="2">
    <location>
        <begin position="28"/>
        <end position="274"/>
    </location>
</feature>
<dbReference type="InterPro" id="IPR057589">
    <property type="entry name" value="GT_PLOD"/>
</dbReference>
<dbReference type="InterPro" id="IPR029044">
    <property type="entry name" value="Nucleotide-diphossugar_trans"/>
</dbReference>
<dbReference type="Gene3D" id="3.90.550.10">
    <property type="entry name" value="Spore Coat Polysaccharide Biosynthesis Protein SpsA, Chain A"/>
    <property type="match status" value="1"/>
</dbReference>
<name>A0A0L7LBB3_OPEBR</name>
<evidence type="ECO:0000259" key="2">
    <source>
        <dbReference type="Pfam" id="PF25342"/>
    </source>
</evidence>
<gene>
    <name evidence="3" type="ORF">OBRU01_07682</name>
</gene>
<keyword evidence="4" id="KW-1185">Reference proteome</keyword>
<dbReference type="STRING" id="104452.A0A0L7LBB3"/>
<feature type="signal peptide" evidence="1">
    <location>
        <begin position="1"/>
        <end position="26"/>
    </location>
</feature>
<feature type="chain" id="PRO_5005573222" evidence="1">
    <location>
        <begin position="27"/>
        <end position="445"/>
    </location>
</feature>